<keyword evidence="5" id="KW-1185">Reference proteome</keyword>
<keyword evidence="2" id="KW-0472">Membrane</keyword>
<comment type="caution">
    <text evidence="4">The sequence shown here is derived from an EMBL/GenBank/DDBJ whole genome shotgun (WGS) entry which is preliminary data.</text>
</comment>
<feature type="signal peptide" evidence="3">
    <location>
        <begin position="1"/>
        <end position="24"/>
    </location>
</feature>
<name>A0A7Y9IBF5_9ACTN</name>
<keyword evidence="3" id="KW-0732">Signal</keyword>
<proteinExistence type="predicted"/>
<sequence>MMRTAGRVLVSALILLPLSAGLWAATPRSATADDKVAFTISDERIDESSGLATDFDNERYWTVNDSGDEGRAFALDQDGEVTGTLSFRAEPIDIEAVAFHDGRLYLADIGDNDAEREFVTVYYFDDAEPSSDSRSYRSYDFEYPDGPRDAEALFVDDDGRLYIVSKESDGGIYAAPENPSRQGVNELERVADAPAFVTDAVSLPDGQGVALRTYVSVEIYDNDDHEQIARAPLPFQRQGESITVSLDGESLLVGSEGKDSEVLQVAIPDEVKKASEGSSTPPKKESKTPKPSSSAPASEPSETSPPTAGPSRVGTMFSLGAAAVVALIAGLVVALLKGR</sequence>
<evidence type="ECO:0000313" key="4">
    <source>
        <dbReference type="EMBL" id="NYE73553.1"/>
    </source>
</evidence>
<evidence type="ECO:0000256" key="1">
    <source>
        <dbReference type="SAM" id="MobiDB-lite"/>
    </source>
</evidence>
<gene>
    <name evidence="4" type="ORF">BKA15_004882</name>
</gene>
<evidence type="ECO:0000256" key="2">
    <source>
        <dbReference type="SAM" id="Phobius"/>
    </source>
</evidence>
<dbReference type="SUPFAM" id="SSF63829">
    <property type="entry name" value="Calcium-dependent phosphotriesterase"/>
    <property type="match status" value="1"/>
</dbReference>
<reference evidence="4 5" key="1">
    <citation type="submission" date="2020-07" db="EMBL/GenBank/DDBJ databases">
        <title>Sequencing the genomes of 1000 actinobacteria strains.</title>
        <authorList>
            <person name="Klenk H.-P."/>
        </authorList>
    </citation>
    <scope>NUCLEOTIDE SEQUENCE [LARGE SCALE GENOMIC DNA]</scope>
    <source>
        <strain evidence="4 5">DSM 22083</strain>
    </source>
</reference>
<evidence type="ECO:0000313" key="5">
    <source>
        <dbReference type="Proteomes" id="UP000569914"/>
    </source>
</evidence>
<dbReference type="RefSeq" id="WP_179755126.1">
    <property type="nucleotide sequence ID" value="NZ_JACCBU010000001.1"/>
</dbReference>
<feature type="chain" id="PRO_5038636269" description="Esterase-like activity of phytase" evidence="3">
    <location>
        <begin position="25"/>
        <end position="339"/>
    </location>
</feature>
<dbReference type="AlphaFoldDB" id="A0A7Y9IBF5"/>
<dbReference type="Proteomes" id="UP000569914">
    <property type="component" value="Unassembled WGS sequence"/>
</dbReference>
<evidence type="ECO:0000256" key="3">
    <source>
        <dbReference type="SAM" id="SignalP"/>
    </source>
</evidence>
<organism evidence="4 5">
    <name type="scientific">Microlunatus parietis</name>
    <dbReference type="NCBI Taxonomy" id="682979"/>
    <lineage>
        <taxon>Bacteria</taxon>
        <taxon>Bacillati</taxon>
        <taxon>Actinomycetota</taxon>
        <taxon>Actinomycetes</taxon>
        <taxon>Propionibacteriales</taxon>
        <taxon>Propionibacteriaceae</taxon>
        <taxon>Microlunatus</taxon>
    </lineage>
</organism>
<feature type="transmembrane region" description="Helical" evidence="2">
    <location>
        <begin position="316"/>
        <end position="336"/>
    </location>
</feature>
<feature type="region of interest" description="Disordered" evidence="1">
    <location>
        <begin position="269"/>
        <end position="314"/>
    </location>
</feature>
<feature type="compositionally biased region" description="Low complexity" evidence="1">
    <location>
        <begin position="289"/>
        <end position="311"/>
    </location>
</feature>
<keyword evidence="2" id="KW-1133">Transmembrane helix</keyword>
<protein>
    <recommendedName>
        <fullName evidence="6">Esterase-like activity of phytase</fullName>
    </recommendedName>
</protein>
<evidence type="ECO:0008006" key="6">
    <source>
        <dbReference type="Google" id="ProtNLM"/>
    </source>
</evidence>
<accession>A0A7Y9IBF5</accession>
<keyword evidence="2" id="KW-0812">Transmembrane</keyword>
<dbReference type="EMBL" id="JACCBU010000001">
    <property type="protein sequence ID" value="NYE73553.1"/>
    <property type="molecule type" value="Genomic_DNA"/>
</dbReference>